<evidence type="ECO:0000256" key="1">
    <source>
        <dbReference type="SAM" id="MobiDB-lite"/>
    </source>
</evidence>
<dbReference type="EMBL" id="JADDUC020000023">
    <property type="protein sequence ID" value="KAI1232180.1"/>
    <property type="molecule type" value="Genomic_DNA"/>
</dbReference>
<evidence type="ECO:0000313" key="2">
    <source>
        <dbReference type="EMBL" id="KAG0122395.1"/>
    </source>
</evidence>
<evidence type="ECO:0000313" key="3">
    <source>
        <dbReference type="EMBL" id="KAI1232180.1"/>
    </source>
</evidence>
<protein>
    <submittedName>
        <fullName evidence="2">Uncharacterized protein</fullName>
    </submittedName>
</protein>
<reference evidence="3" key="3">
    <citation type="submission" date="2022-01" db="EMBL/GenBank/DDBJ databases">
        <authorList>
            <person name="Rubenstein D.R."/>
        </authorList>
    </citation>
    <scope>NUCLEOTIDE SEQUENCE</scope>
    <source>
        <strain evidence="3">SS15</strain>
        <tissue evidence="3">Liver</tissue>
    </source>
</reference>
<evidence type="ECO:0000313" key="4">
    <source>
        <dbReference type="Proteomes" id="UP000618051"/>
    </source>
</evidence>
<dbReference type="EMBL" id="JADDUC010000036">
    <property type="protein sequence ID" value="KAG0122395.1"/>
    <property type="molecule type" value="Genomic_DNA"/>
</dbReference>
<comment type="caution">
    <text evidence="2">The sequence shown here is derived from an EMBL/GenBank/DDBJ whole genome shotgun (WGS) entry which is preliminary data.</text>
</comment>
<dbReference type="AlphaFoldDB" id="A0A835NV25"/>
<keyword evidence="4" id="KW-1185">Reference proteome</keyword>
<reference evidence="2" key="1">
    <citation type="submission" date="2020-10" db="EMBL/GenBank/DDBJ databases">
        <title>Feather gene expression reveals the developmental basis of iridescence in African starlings.</title>
        <authorList>
            <person name="Rubenstein D.R."/>
        </authorList>
    </citation>
    <scope>NUCLEOTIDE SEQUENCE</scope>
    <source>
        <strain evidence="2">SS15</strain>
        <tissue evidence="2">Liver</tissue>
    </source>
</reference>
<reference evidence="3 4" key="2">
    <citation type="journal article" date="2021" name="J. Hered.">
        <title>Feather Gene Expression Elucidates the Developmental Basis of Plumage Iridescence in African Starlings.</title>
        <authorList>
            <person name="Rubenstein D.R."/>
            <person name="Corvelo A."/>
            <person name="MacManes M.D."/>
            <person name="Maia R."/>
            <person name="Narzisi G."/>
            <person name="Rousaki A."/>
            <person name="Vandenabeele P."/>
            <person name="Shawkey M.D."/>
            <person name="Solomon J."/>
        </authorList>
    </citation>
    <scope>NUCLEOTIDE SEQUENCE [LARGE SCALE GENOMIC DNA]</scope>
    <source>
        <strain evidence="3">SS15</strain>
    </source>
</reference>
<accession>A0A835NV25</accession>
<feature type="region of interest" description="Disordered" evidence="1">
    <location>
        <begin position="1"/>
        <end position="89"/>
    </location>
</feature>
<organism evidence="2">
    <name type="scientific">Lamprotornis superbus</name>
    <dbReference type="NCBI Taxonomy" id="245042"/>
    <lineage>
        <taxon>Eukaryota</taxon>
        <taxon>Metazoa</taxon>
        <taxon>Chordata</taxon>
        <taxon>Craniata</taxon>
        <taxon>Vertebrata</taxon>
        <taxon>Euteleostomi</taxon>
        <taxon>Archelosauria</taxon>
        <taxon>Archosauria</taxon>
        <taxon>Dinosauria</taxon>
        <taxon>Saurischia</taxon>
        <taxon>Theropoda</taxon>
        <taxon>Coelurosauria</taxon>
        <taxon>Aves</taxon>
        <taxon>Neognathae</taxon>
        <taxon>Neoaves</taxon>
        <taxon>Telluraves</taxon>
        <taxon>Australaves</taxon>
        <taxon>Passeriformes</taxon>
        <taxon>Sturnidae</taxon>
        <taxon>Lamprotornis</taxon>
    </lineage>
</organism>
<dbReference type="Proteomes" id="UP000618051">
    <property type="component" value="Unassembled WGS sequence"/>
</dbReference>
<feature type="non-terminal residue" evidence="2">
    <location>
        <position position="1"/>
    </location>
</feature>
<proteinExistence type="predicted"/>
<sequence length="89" mass="9330">EEKHKKPPFHLGSHLLPVRGRRPAMLGTAGPPGRCLGPLDTGWPGRDGHQEPPGSTAGWPGRDGHQEPPGSTAGDSRAAKGPTFMEPTP</sequence>
<gene>
    <name evidence="3" type="ORF">IHE44_0007244</name>
    <name evidence="2" type="ORF">IHE44_009023</name>
</gene>
<name>A0A835NV25_9PASS</name>